<proteinExistence type="predicted"/>
<dbReference type="EMBL" id="MH363708">
    <property type="protein sequence ID" value="AXC34324.1"/>
    <property type="molecule type" value="Genomic_DNA"/>
</dbReference>
<protein>
    <submittedName>
        <fullName evidence="1">Uncharacterized protein</fullName>
    </submittedName>
</protein>
<evidence type="ECO:0000313" key="2">
    <source>
        <dbReference type="Proteomes" id="UP000266204"/>
    </source>
</evidence>
<keyword evidence="2" id="KW-1185">Reference proteome</keyword>
<sequence>MGMKQIWDGEQLPPVGCDVLIHLSSVDRWVAHRVTGYDIKPSLNGDKAYHRIFIQVRGSADGVNVENSRLLCDVRPVDWLG</sequence>
<organism evidence="1 2">
    <name type="scientific">Escherichia phage C130_2</name>
    <dbReference type="NCBI Taxonomy" id="2234093"/>
    <lineage>
        <taxon>Viruses</taxon>
        <taxon>Duplodnaviria</taxon>
        <taxon>Heunggongvirae</taxon>
        <taxon>Uroviricota</taxon>
        <taxon>Caudoviricetes</taxon>
        <taxon>Hungariovirus</taxon>
        <taxon>Hungariovirus C1302</taxon>
    </lineage>
</organism>
<gene>
    <name evidence="1" type="ORF">1302_0014</name>
</gene>
<dbReference type="Proteomes" id="UP000266204">
    <property type="component" value="Segment"/>
</dbReference>
<reference evidence="1 2" key="1">
    <citation type="journal article" date="2018" name="Arch. Virol.">
        <title>Complete genome sequence of C130_2, a novel myovirus infecting pathogenic Escherichia coli and Shigella strains.</title>
        <authorList>
            <person name="Svab D."/>
            <person name="Falgenhauer L."/>
            <person name="Rohde M."/>
            <person name="Chakraborty T."/>
            <person name="Toth I."/>
        </authorList>
    </citation>
    <scope>NUCLEOTIDE SEQUENCE [LARGE SCALE GENOMIC DNA]</scope>
</reference>
<evidence type="ECO:0000313" key="1">
    <source>
        <dbReference type="EMBL" id="AXC34324.1"/>
    </source>
</evidence>
<name>A0A384ZRR0_9CAUD</name>
<accession>A0A384ZRR0</accession>